<gene>
    <name evidence="2" type="ORF">Fot_35231</name>
</gene>
<accession>A0ABD1SNP6</accession>
<keyword evidence="1" id="KW-0472">Membrane</keyword>
<name>A0ABD1SNP6_9LAMI</name>
<evidence type="ECO:0000313" key="2">
    <source>
        <dbReference type="EMBL" id="KAL2501383.1"/>
    </source>
</evidence>
<sequence>MGVGIGIGGTILLVFVGIFVIWYKMRKKRIALNGLAYAPVRPQVDDIMTVLRFPIFDSSICCLSQFLSVASFEMKYIRKPNNDLNALMAAEGLLFAIVCATYHLA</sequence>
<dbReference type="EMBL" id="JBFOLJ010000010">
    <property type="protein sequence ID" value="KAL2501383.1"/>
    <property type="molecule type" value="Genomic_DNA"/>
</dbReference>
<dbReference type="Proteomes" id="UP001604277">
    <property type="component" value="Unassembled WGS sequence"/>
</dbReference>
<reference evidence="3" key="1">
    <citation type="submission" date="2024-07" db="EMBL/GenBank/DDBJ databases">
        <title>Two chromosome-level genome assemblies of Korean endemic species Abeliophyllum distichum and Forsythia ovata (Oleaceae).</title>
        <authorList>
            <person name="Jang H."/>
        </authorList>
    </citation>
    <scope>NUCLEOTIDE SEQUENCE [LARGE SCALE GENOMIC DNA]</scope>
</reference>
<keyword evidence="3" id="KW-1185">Reference proteome</keyword>
<keyword evidence="1" id="KW-0812">Transmembrane</keyword>
<protein>
    <submittedName>
        <fullName evidence="2">Uncharacterized protein</fullName>
    </submittedName>
</protein>
<evidence type="ECO:0000256" key="1">
    <source>
        <dbReference type="SAM" id="Phobius"/>
    </source>
</evidence>
<proteinExistence type="predicted"/>
<keyword evidence="1" id="KW-1133">Transmembrane helix</keyword>
<evidence type="ECO:0000313" key="3">
    <source>
        <dbReference type="Proteomes" id="UP001604277"/>
    </source>
</evidence>
<organism evidence="2 3">
    <name type="scientific">Forsythia ovata</name>
    <dbReference type="NCBI Taxonomy" id="205694"/>
    <lineage>
        <taxon>Eukaryota</taxon>
        <taxon>Viridiplantae</taxon>
        <taxon>Streptophyta</taxon>
        <taxon>Embryophyta</taxon>
        <taxon>Tracheophyta</taxon>
        <taxon>Spermatophyta</taxon>
        <taxon>Magnoliopsida</taxon>
        <taxon>eudicotyledons</taxon>
        <taxon>Gunneridae</taxon>
        <taxon>Pentapetalae</taxon>
        <taxon>asterids</taxon>
        <taxon>lamiids</taxon>
        <taxon>Lamiales</taxon>
        <taxon>Oleaceae</taxon>
        <taxon>Forsythieae</taxon>
        <taxon>Forsythia</taxon>
    </lineage>
</organism>
<feature type="transmembrane region" description="Helical" evidence="1">
    <location>
        <begin position="84"/>
        <end position="104"/>
    </location>
</feature>
<dbReference type="AlphaFoldDB" id="A0ABD1SNP6"/>
<feature type="transmembrane region" description="Helical" evidence="1">
    <location>
        <begin position="6"/>
        <end position="23"/>
    </location>
</feature>
<comment type="caution">
    <text evidence="2">The sequence shown here is derived from an EMBL/GenBank/DDBJ whole genome shotgun (WGS) entry which is preliminary data.</text>
</comment>